<proteinExistence type="predicted"/>
<dbReference type="OrthoDB" id="4160836at2759"/>
<protein>
    <submittedName>
        <fullName evidence="2">Uncharacterized protein</fullName>
    </submittedName>
</protein>
<dbReference type="EMBL" id="MLKD01000010">
    <property type="protein sequence ID" value="OQE22306.1"/>
    <property type="molecule type" value="Genomic_DNA"/>
</dbReference>
<comment type="caution">
    <text evidence="2">The sequence shown here is derived from an EMBL/GenBank/DDBJ whole genome shotgun (WGS) entry which is preliminary data.</text>
</comment>
<reference evidence="3" key="1">
    <citation type="journal article" date="2017" name="Nat. Microbiol.">
        <title>Global analysis of biosynthetic gene clusters reveals vast potential of secondary metabolite production in Penicillium species.</title>
        <authorList>
            <person name="Nielsen J.C."/>
            <person name="Grijseels S."/>
            <person name="Prigent S."/>
            <person name="Ji B."/>
            <person name="Dainat J."/>
            <person name="Nielsen K.F."/>
            <person name="Frisvad J.C."/>
            <person name="Workman M."/>
            <person name="Nielsen J."/>
        </authorList>
    </citation>
    <scope>NUCLEOTIDE SEQUENCE [LARGE SCALE GENOMIC DNA]</scope>
    <source>
        <strain evidence="3">IBT 24891</strain>
    </source>
</reference>
<organism evidence="2 3">
    <name type="scientific">Penicillium steckii</name>
    <dbReference type="NCBI Taxonomy" id="303698"/>
    <lineage>
        <taxon>Eukaryota</taxon>
        <taxon>Fungi</taxon>
        <taxon>Dikarya</taxon>
        <taxon>Ascomycota</taxon>
        <taxon>Pezizomycotina</taxon>
        <taxon>Eurotiomycetes</taxon>
        <taxon>Eurotiomycetidae</taxon>
        <taxon>Eurotiales</taxon>
        <taxon>Aspergillaceae</taxon>
        <taxon>Penicillium</taxon>
    </lineage>
</organism>
<feature type="compositionally biased region" description="Polar residues" evidence="1">
    <location>
        <begin position="33"/>
        <end position="47"/>
    </location>
</feature>
<sequence>MDSPPKRRRTGDRSSIAINAAQSLEALEDRHNPSQPSFQSPTKSSLAKSHPDVLERALSRSPTRQAQRTEDETEADRNTRGFRRKAMRPSLGPSSPLKQPRMSGNAPIFSSPTRRASGIQAFSKPPRRMSTKRISATDFTFGSPTPAPPAPPAEADTPEGQLAQELGSATREEIDPTNIETGLDGAFDDDPLEPELPPTPTQLGLEKAPERPRGLLSSSPSMRLEKRMKRRATDALHGSPLKAARFHDPVPELSLPDVGHLEDGKSVAVLEKQKSRKKLAAELQRLKKDVADLTKWTGDVESGVNLAQDSRELNRFLSMLTEESSYINQPIPKKAPTPISSLISTLLPFSSNIRRPHRQASPLPTNPFALKASSQSQSYLTVFAPLALNTHTSRASEPDSFMEMHTLRFTAPSPFPRALYNVSVLYETNPETQTINSVSVPTGNESKKRKVPETLRRWIDNRLENPLLSLDVATLCWGINRYWEASLARAQLWAQIEKKYGRNPISTRGKEDVRTSQEGVITVSELRRLVPHLERNTMVIHSGSSGKPRVLVSNVLVMDDWTGEPQLRPELSVSVSNASKEASRKIDQEAKKLFQGLLSEHGAGTTRGLAGTMRADVILRAVKGTLGVFLGNE</sequence>
<dbReference type="AlphaFoldDB" id="A0A1V6T7Z6"/>
<gene>
    <name evidence="2" type="ORF">PENSTE_c010G07412</name>
</gene>
<feature type="region of interest" description="Disordered" evidence="1">
    <location>
        <begin position="24"/>
        <end position="221"/>
    </location>
</feature>
<keyword evidence="3" id="KW-1185">Reference proteome</keyword>
<evidence type="ECO:0000313" key="2">
    <source>
        <dbReference type="EMBL" id="OQE22306.1"/>
    </source>
</evidence>
<feature type="compositionally biased region" description="Basic and acidic residues" evidence="1">
    <location>
        <begin position="67"/>
        <end position="79"/>
    </location>
</feature>
<evidence type="ECO:0000256" key="1">
    <source>
        <dbReference type="SAM" id="MobiDB-lite"/>
    </source>
</evidence>
<dbReference type="STRING" id="303698.A0A1V6T7Z6"/>
<name>A0A1V6T7Z6_9EURO</name>
<feature type="compositionally biased region" description="Polar residues" evidence="1">
    <location>
        <begin position="132"/>
        <end position="143"/>
    </location>
</feature>
<feature type="compositionally biased region" description="Basic and acidic residues" evidence="1">
    <location>
        <begin position="49"/>
        <end position="58"/>
    </location>
</feature>
<dbReference type="Proteomes" id="UP000191285">
    <property type="component" value="Unassembled WGS sequence"/>
</dbReference>
<accession>A0A1V6T7Z6</accession>
<evidence type="ECO:0000313" key="3">
    <source>
        <dbReference type="Proteomes" id="UP000191285"/>
    </source>
</evidence>